<evidence type="ECO:0000313" key="2">
    <source>
        <dbReference type="EMBL" id="MDQ0344473.1"/>
    </source>
</evidence>
<sequence>MKKKIFFMVINMNVGGTEKALLNMISEMPKDKFDITILMLERYGGFIDSIPIHVNVKVYNDYKKIKELITHPLHITGIGFLKKRNVIKGFTFLLFYFLTKIIGEKSLFYKYLLKDYPVEKIEYDIAVAYAGPMDFISYFIAHKVRAKKKIQWIHFDVTKIGFNKRFSIKTFKKYDQLFAVSKEAKDKLIDFLPSLKNRIDVFLNIISSTNIKELSIIGEGFNDSFEGYRILTVGRLSLEKGQDLAIKAVSKLIRDGYKIRWYCIGDGSSKDEYEKLITQYNLEKHFILLGTHTNPYPFIKQCDIYVQPSRYEGYCMTILEAKCLNKPILTTNFNGANEQIKNYQTGIIVNFDETQLYQGIKTLIDNQSLRKKIRENLEEDIETNIYEIDKLIKIAGL</sequence>
<dbReference type="SUPFAM" id="SSF53756">
    <property type="entry name" value="UDP-Glycosyltransferase/glycogen phosphorylase"/>
    <property type="match status" value="1"/>
</dbReference>
<accession>A0ABU0D7W6</accession>
<dbReference type="InterPro" id="IPR001296">
    <property type="entry name" value="Glyco_trans_1"/>
</dbReference>
<keyword evidence="3" id="KW-1185">Reference proteome</keyword>
<dbReference type="CDD" id="cd03811">
    <property type="entry name" value="GT4_GT28_WabH-like"/>
    <property type="match status" value="1"/>
</dbReference>
<evidence type="ECO:0000259" key="1">
    <source>
        <dbReference type="Pfam" id="PF00534"/>
    </source>
</evidence>
<organism evidence="2 3">
    <name type="scientific">Lederbergia wuyishanensis</name>
    <dbReference type="NCBI Taxonomy" id="1347903"/>
    <lineage>
        <taxon>Bacteria</taxon>
        <taxon>Bacillati</taxon>
        <taxon>Bacillota</taxon>
        <taxon>Bacilli</taxon>
        <taxon>Bacillales</taxon>
        <taxon>Bacillaceae</taxon>
        <taxon>Lederbergia</taxon>
    </lineage>
</organism>
<evidence type="ECO:0000313" key="3">
    <source>
        <dbReference type="Proteomes" id="UP001232343"/>
    </source>
</evidence>
<dbReference type="Pfam" id="PF00534">
    <property type="entry name" value="Glycos_transf_1"/>
    <property type="match status" value="1"/>
</dbReference>
<comment type="caution">
    <text evidence="2">The sequence shown here is derived from an EMBL/GenBank/DDBJ whole genome shotgun (WGS) entry which is preliminary data.</text>
</comment>
<dbReference type="Proteomes" id="UP001232343">
    <property type="component" value="Unassembled WGS sequence"/>
</dbReference>
<dbReference type="EMBL" id="JAUSUO010000009">
    <property type="protein sequence ID" value="MDQ0344473.1"/>
    <property type="molecule type" value="Genomic_DNA"/>
</dbReference>
<feature type="domain" description="Glycosyl transferase family 1" evidence="1">
    <location>
        <begin position="229"/>
        <end position="378"/>
    </location>
</feature>
<dbReference type="Gene3D" id="3.40.50.2000">
    <property type="entry name" value="Glycogen Phosphorylase B"/>
    <property type="match status" value="2"/>
</dbReference>
<dbReference type="PANTHER" id="PTHR12526">
    <property type="entry name" value="GLYCOSYLTRANSFERASE"/>
    <property type="match status" value="1"/>
</dbReference>
<gene>
    <name evidence="2" type="ORF">J2S14_003316</name>
</gene>
<proteinExistence type="predicted"/>
<reference evidence="2 3" key="1">
    <citation type="submission" date="2023-07" db="EMBL/GenBank/DDBJ databases">
        <title>Genomic Encyclopedia of Type Strains, Phase IV (KMG-IV): sequencing the most valuable type-strain genomes for metagenomic binning, comparative biology and taxonomic classification.</title>
        <authorList>
            <person name="Goeker M."/>
        </authorList>
    </citation>
    <scope>NUCLEOTIDE SEQUENCE [LARGE SCALE GENOMIC DNA]</scope>
    <source>
        <strain evidence="2 3">DSM 27848</strain>
    </source>
</reference>
<dbReference type="PANTHER" id="PTHR12526:SF630">
    <property type="entry name" value="GLYCOSYLTRANSFERASE"/>
    <property type="match status" value="1"/>
</dbReference>
<name>A0ABU0D7W6_9BACI</name>
<protein>
    <submittedName>
        <fullName evidence="2">Glycosyltransferase involved in cell wall biosynthesis</fullName>
    </submittedName>
</protein>
<dbReference type="RefSeq" id="WP_244682730.1">
    <property type="nucleotide sequence ID" value="NZ_JALIRM010000012.1"/>
</dbReference>